<feature type="region of interest" description="Disordered" evidence="1">
    <location>
        <begin position="1"/>
        <end position="20"/>
    </location>
</feature>
<accession>A0ABU1R4N6</accession>
<keyword evidence="3" id="KW-1185">Reference proteome</keyword>
<sequence length="61" mass="7084">MEPRTTVKEKAKQTQQEKKNIEKKLTAEDIAESIKRGFAEVKLIQEGKIKPKTLKEFLNEL</sequence>
<organism evidence="2 3">
    <name type="scientific">Dyadobacter fermentans</name>
    <dbReference type="NCBI Taxonomy" id="94254"/>
    <lineage>
        <taxon>Bacteria</taxon>
        <taxon>Pseudomonadati</taxon>
        <taxon>Bacteroidota</taxon>
        <taxon>Cytophagia</taxon>
        <taxon>Cytophagales</taxon>
        <taxon>Spirosomataceae</taxon>
        <taxon>Dyadobacter</taxon>
    </lineage>
</organism>
<proteinExistence type="predicted"/>
<evidence type="ECO:0000256" key="1">
    <source>
        <dbReference type="SAM" id="MobiDB-lite"/>
    </source>
</evidence>
<comment type="caution">
    <text evidence="2">The sequence shown here is derived from an EMBL/GenBank/DDBJ whole genome shotgun (WGS) entry which is preliminary data.</text>
</comment>
<dbReference type="Proteomes" id="UP001264980">
    <property type="component" value="Unassembled WGS sequence"/>
</dbReference>
<protein>
    <submittedName>
        <fullName evidence="2">Uncharacterized protein</fullName>
    </submittedName>
</protein>
<gene>
    <name evidence="2" type="ORF">J2W84_005445</name>
</gene>
<reference evidence="2 3" key="1">
    <citation type="submission" date="2023-07" db="EMBL/GenBank/DDBJ databases">
        <title>Sorghum-associated microbial communities from plants grown in Nebraska, USA.</title>
        <authorList>
            <person name="Schachtman D."/>
        </authorList>
    </citation>
    <scope>NUCLEOTIDE SEQUENCE [LARGE SCALE GENOMIC DNA]</scope>
    <source>
        <strain evidence="2 3">BE57</strain>
    </source>
</reference>
<evidence type="ECO:0000313" key="3">
    <source>
        <dbReference type="Proteomes" id="UP001264980"/>
    </source>
</evidence>
<evidence type="ECO:0000313" key="2">
    <source>
        <dbReference type="EMBL" id="MDR6808383.1"/>
    </source>
</evidence>
<name>A0ABU1R4N6_9BACT</name>
<dbReference type="RefSeq" id="WP_309990073.1">
    <property type="nucleotide sequence ID" value="NZ_JAVDTI010000006.1"/>
</dbReference>
<dbReference type="EMBL" id="JAVDTI010000006">
    <property type="protein sequence ID" value="MDR6808383.1"/>
    <property type="molecule type" value="Genomic_DNA"/>
</dbReference>